<gene>
    <name evidence="2" type="primary">pilM</name>
    <name evidence="2" type="ORF">H9L06_05615</name>
</gene>
<dbReference type="SMART" id="SM00842">
    <property type="entry name" value="FtsA"/>
    <property type="match status" value="1"/>
</dbReference>
<dbReference type="Proteomes" id="UP000515934">
    <property type="component" value="Chromosome"/>
</dbReference>
<dbReference type="KEGG" id="ldn:H9L06_05615"/>
<dbReference type="InterPro" id="IPR050696">
    <property type="entry name" value="FtsA/MreB"/>
</dbReference>
<protein>
    <submittedName>
        <fullName evidence="2">Type IV pilus assembly protein PilM</fullName>
    </submittedName>
</protein>
<reference evidence="2 3" key="1">
    <citation type="submission" date="2020-08" db="EMBL/GenBank/DDBJ databases">
        <title>Genome sequence of Leucobacter denitrificans KACC 14055T.</title>
        <authorList>
            <person name="Hyun D.-W."/>
            <person name="Bae J.-W."/>
        </authorList>
    </citation>
    <scope>NUCLEOTIDE SEQUENCE [LARGE SCALE GENOMIC DNA]</scope>
    <source>
        <strain evidence="2 3">KACC 14055</strain>
    </source>
</reference>
<dbReference type="Gene3D" id="3.30.1490.300">
    <property type="match status" value="1"/>
</dbReference>
<keyword evidence="3" id="KW-1185">Reference proteome</keyword>
<dbReference type="InterPro" id="IPR043129">
    <property type="entry name" value="ATPase_NBD"/>
</dbReference>
<evidence type="ECO:0000313" key="3">
    <source>
        <dbReference type="Proteomes" id="UP000515934"/>
    </source>
</evidence>
<feature type="domain" description="SHS2" evidence="1">
    <location>
        <begin position="5"/>
        <end position="173"/>
    </location>
</feature>
<evidence type="ECO:0000313" key="2">
    <source>
        <dbReference type="EMBL" id="QNN63756.1"/>
    </source>
</evidence>
<dbReference type="PIRSF" id="PIRSF019169">
    <property type="entry name" value="PilM"/>
    <property type="match status" value="1"/>
</dbReference>
<dbReference type="SUPFAM" id="SSF53067">
    <property type="entry name" value="Actin-like ATPase domain"/>
    <property type="match status" value="2"/>
</dbReference>
<dbReference type="AlphaFoldDB" id="A0A7G9S7D1"/>
<dbReference type="RefSeq" id="WP_187556213.1">
    <property type="nucleotide sequence ID" value="NZ_CP060716.1"/>
</dbReference>
<dbReference type="InterPro" id="IPR003494">
    <property type="entry name" value="SHS2_FtsA"/>
</dbReference>
<dbReference type="EMBL" id="CP060716">
    <property type="protein sequence ID" value="QNN63756.1"/>
    <property type="molecule type" value="Genomic_DNA"/>
</dbReference>
<dbReference type="PANTHER" id="PTHR32432">
    <property type="entry name" value="CELL DIVISION PROTEIN FTSA-RELATED"/>
    <property type="match status" value="1"/>
</dbReference>
<dbReference type="PANTHER" id="PTHR32432:SF3">
    <property type="entry name" value="ETHANOLAMINE UTILIZATION PROTEIN EUTJ"/>
    <property type="match status" value="1"/>
</dbReference>
<dbReference type="InterPro" id="IPR005883">
    <property type="entry name" value="PilM"/>
</dbReference>
<proteinExistence type="predicted"/>
<dbReference type="Pfam" id="PF11104">
    <property type="entry name" value="PilM_2"/>
    <property type="match status" value="1"/>
</dbReference>
<dbReference type="Gene3D" id="3.30.420.40">
    <property type="match status" value="2"/>
</dbReference>
<dbReference type="NCBIfam" id="TIGR01175">
    <property type="entry name" value="pilM"/>
    <property type="match status" value="1"/>
</dbReference>
<accession>A0A7G9S7D1</accession>
<organism evidence="2 3">
    <name type="scientific">Leucobacter denitrificans</name>
    <dbReference type="NCBI Taxonomy" id="683042"/>
    <lineage>
        <taxon>Bacteria</taxon>
        <taxon>Bacillati</taxon>
        <taxon>Actinomycetota</taxon>
        <taxon>Actinomycetes</taxon>
        <taxon>Micrococcales</taxon>
        <taxon>Microbacteriaceae</taxon>
        <taxon>Leucobacter</taxon>
    </lineage>
</organism>
<sequence length="344" mass="37477">MAKDVVGLVISSRAVFAAEVEHRRKKLPRLKRVGMVELPENVVSDGEVRDANAVTRVLVQLWEQAGFSSKRVICGIGNQRTLVRNHTVPQMSEAQLSRALRYQVEDMLPVPVTDTILDFYPIAPVEGSVPPQMDGLLIAALKSSVESEAAAVSNAGLKVVGFDLNSFAVLRSVDVGDTLLGTRLIVSLGWRVSHILVVRDRVPQFVRIVPLGVGHIFDALRKMDNEAVARAETLAEYIAIMRRMDTNQDPDLTAAIVPVIEQIRSTVEYYSATYTGEEISSVLLLGYGAIGTSVENLIAEEFDIPVEIGDPIRGVDLTGAEPGELIEEFSQLLSVPVGLALRGR</sequence>
<name>A0A7G9S7D1_9MICO</name>
<dbReference type="CDD" id="cd24049">
    <property type="entry name" value="ASKHA_NBD_PilM"/>
    <property type="match status" value="1"/>
</dbReference>
<dbReference type="GO" id="GO:0051301">
    <property type="term" value="P:cell division"/>
    <property type="evidence" value="ECO:0007669"/>
    <property type="project" value="InterPro"/>
</dbReference>
<evidence type="ECO:0000259" key="1">
    <source>
        <dbReference type="SMART" id="SM00842"/>
    </source>
</evidence>